<name>A0A0D2CHC3_9EURO</name>
<dbReference type="EMBL" id="KN847042">
    <property type="protein sequence ID" value="KIW30493.1"/>
    <property type="molecule type" value="Genomic_DNA"/>
</dbReference>
<dbReference type="RefSeq" id="XP_016250709.1">
    <property type="nucleotide sequence ID" value="XM_016393190.1"/>
</dbReference>
<protein>
    <submittedName>
        <fullName evidence="1">Uncharacterized protein</fullName>
    </submittedName>
</protein>
<gene>
    <name evidence="1" type="ORF">PV07_06235</name>
</gene>
<keyword evidence="2" id="KW-1185">Reference proteome</keyword>
<reference evidence="1 2" key="1">
    <citation type="submission" date="2015-01" db="EMBL/GenBank/DDBJ databases">
        <title>The Genome Sequence of Cladophialophora immunda CBS83496.</title>
        <authorList>
            <consortium name="The Broad Institute Genomics Platform"/>
            <person name="Cuomo C."/>
            <person name="de Hoog S."/>
            <person name="Gorbushina A."/>
            <person name="Stielow B."/>
            <person name="Teixiera M."/>
            <person name="Abouelleil A."/>
            <person name="Chapman S.B."/>
            <person name="Priest M."/>
            <person name="Young S.K."/>
            <person name="Wortman J."/>
            <person name="Nusbaum C."/>
            <person name="Birren B."/>
        </authorList>
    </citation>
    <scope>NUCLEOTIDE SEQUENCE [LARGE SCALE GENOMIC DNA]</scope>
    <source>
        <strain evidence="1 2">CBS 83496</strain>
    </source>
</reference>
<proteinExistence type="predicted"/>
<evidence type="ECO:0000313" key="2">
    <source>
        <dbReference type="Proteomes" id="UP000054466"/>
    </source>
</evidence>
<dbReference type="VEuPathDB" id="FungiDB:PV07_06235"/>
<dbReference type="Proteomes" id="UP000054466">
    <property type="component" value="Unassembled WGS sequence"/>
</dbReference>
<accession>A0A0D2CHC3</accession>
<evidence type="ECO:0000313" key="1">
    <source>
        <dbReference type="EMBL" id="KIW30493.1"/>
    </source>
</evidence>
<dbReference type="HOGENOM" id="CLU_750055_0_0_1"/>
<dbReference type="AlphaFoldDB" id="A0A0D2CHC3"/>
<dbReference type="OrthoDB" id="5379721at2759"/>
<sequence length="369" mass="40764">MQAQFADIFEKSGSQVKLACCFAKQPDPVTKLFLSPEFCCLPTVEAIEIHDSSHFCINTAREDLTYIIERLADWTKAIQKGEEPTHDLLPLRSLAGSSRSNDPAWQWDPESAKRYSILSWKGESNMPAVSVALGDIIKEIYLPSSTNRPIATRDDVVPSQYKDIIDFGASRIIKNDFKYWKYLLNSDIEAAGYRTVVREEWSKDRTVEYVKAALKLKAVRESLKDGESKFYIVTGVIYGGKEADGDTAERSPALGYQCQKASVMQPSEAPTNSTRLVIEQVEVRSAINVKDKPTVTEEPISEIEAGSSGVPFVGMESKAENLEDPSTKKMPPRRGIRTAVARLGDRAGNAATVISIMGRRAFAEISGAA</sequence>
<organism evidence="1 2">
    <name type="scientific">Cladophialophora immunda</name>
    <dbReference type="NCBI Taxonomy" id="569365"/>
    <lineage>
        <taxon>Eukaryota</taxon>
        <taxon>Fungi</taxon>
        <taxon>Dikarya</taxon>
        <taxon>Ascomycota</taxon>
        <taxon>Pezizomycotina</taxon>
        <taxon>Eurotiomycetes</taxon>
        <taxon>Chaetothyriomycetidae</taxon>
        <taxon>Chaetothyriales</taxon>
        <taxon>Herpotrichiellaceae</taxon>
        <taxon>Cladophialophora</taxon>
    </lineage>
</organism>
<dbReference type="GeneID" id="27345429"/>